<dbReference type="PANTHER" id="PTHR43701">
    <property type="entry name" value="MEMBRANE TRANSPORTER PROTEIN MJ0441-RELATED"/>
    <property type="match status" value="1"/>
</dbReference>
<evidence type="ECO:0000256" key="3">
    <source>
        <dbReference type="ARBA" id="ARBA00022692"/>
    </source>
</evidence>
<dbReference type="Pfam" id="PF01925">
    <property type="entry name" value="TauE"/>
    <property type="match status" value="1"/>
</dbReference>
<feature type="transmembrane region" description="Helical" evidence="6">
    <location>
        <begin position="134"/>
        <end position="164"/>
    </location>
</feature>
<dbReference type="PANTHER" id="PTHR43701:SF2">
    <property type="entry name" value="MEMBRANE TRANSPORTER PROTEIN YJNA-RELATED"/>
    <property type="match status" value="1"/>
</dbReference>
<comment type="subcellular location">
    <subcellularLocation>
        <location evidence="6">Cell membrane</location>
        <topology evidence="6">Multi-pass membrane protein</topology>
    </subcellularLocation>
    <subcellularLocation>
        <location evidence="1">Membrane</location>
        <topology evidence="1">Multi-pass membrane protein</topology>
    </subcellularLocation>
</comment>
<keyword evidence="4 6" id="KW-1133">Transmembrane helix</keyword>
<evidence type="ECO:0000313" key="8">
    <source>
        <dbReference type="Proteomes" id="UP001597252"/>
    </source>
</evidence>
<evidence type="ECO:0000256" key="4">
    <source>
        <dbReference type="ARBA" id="ARBA00022989"/>
    </source>
</evidence>
<evidence type="ECO:0000313" key="7">
    <source>
        <dbReference type="EMBL" id="MFD1486010.1"/>
    </source>
</evidence>
<evidence type="ECO:0000256" key="6">
    <source>
        <dbReference type="RuleBase" id="RU363041"/>
    </source>
</evidence>
<gene>
    <name evidence="7" type="ORF">ACFQ5J_12330</name>
</gene>
<feature type="transmembrane region" description="Helical" evidence="6">
    <location>
        <begin position="95"/>
        <end position="113"/>
    </location>
</feature>
<keyword evidence="6" id="KW-1003">Cell membrane</keyword>
<feature type="transmembrane region" description="Helical" evidence="6">
    <location>
        <begin position="35"/>
        <end position="56"/>
    </location>
</feature>
<protein>
    <recommendedName>
        <fullName evidence="6">Probable membrane transporter protein</fullName>
    </recommendedName>
</protein>
<keyword evidence="8" id="KW-1185">Reference proteome</keyword>
<dbReference type="InterPro" id="IPR051598">
    <property type="entry name" value="TSUP/Inactive_protease-like"/>
</dbReference>
<comment type="similarity">
    <text evidence="2 6">Belongs to the 4-toluene sulfonate uptake permease (TSUP) (TC 2.A.102) family.</text>
</comment>
<evidence type="ECO:0000256" key="5">
    <source>
        <dbReference type="ARBA" id="ARBA00023136"/>
    </source>
</evidence>
<organism evidence="7 8">
    <name type="scientific">Lacticaseibacillus baoqingensis</name>
    <dbReference type="NCBI Taxonomy" id="2486013"/>
    <lineage>
        <taxon>Bacteria</taxon>
        <taxon>Bacillati</taxon>
        <taxon>Bacillota</taxon>
        <taxon>Bacilli</taxon>
        <taxon>Lactobacillales</taxon>
        <taxon>Lactobacillaceae</taxon>
        <taxon>Lacticaseibacillus</taxon>
    </lineage>
</organism>
<feature type="transmembrane region" description="Helical" evidence="6">
    <location>
        <begin position="68"/>
        <end position="89"/>
    </location>
</feature>
<accession>A0ABW4EBN9</accession>
<feature type="transmembrane region" description="Helical" evidence="6">
    <location>
        <begin position="228"/>
        <end position="246"/>
    </location>
</feature>
<dbReference type="EMBL" id="JBHTON010000052">
    <property type="protein sequence ID" value="MFD1486010.1"/>
    <property type="molecule type" value="Genomic_DNA"/>
</dbReference>
<proteinExistence type="inferred from homology"/>
<reference evidence="8" key="1">
    <citation type="journal article" date="2019" name="Int. J. Syst. Evol. Microbiol.">
        <title>The Global Catalogue of Microorganisms (GCM) 10K type strain sequencing project: providing services to taxonomists for standard genome sequencing and annotation.</title>
        <authorList>
            <consortium name="The Broad Institute Genomics Platform"/>
            <consortium name="The Broad Institute Genome Sequencing Center for Infectious Disease"/>
            <person name="Wu L."/>
            <person name="Ma J."/>
        </authorList>
    </citation>
    <scope>NUCLEOTIDE SEQUENCE [LARGE SCALE GENOMIC DNA]</scope>
    <source>
        <strain evidence="8">CCM 8903</strain>
    </source>
</reference>
<dbReference type="InterPro" id="IPR002781">
    <property type="entry name" value="TM_pro_TauE-like"/>
</dbReference>
<evidence type="ECO:0000256" key="1">
    <source>
        <dbReference type="ARBA" id="ARBA00004141"/>
    </source>
</evidence>
<dbReference type="RefSeq" id="WP_125754144.1">
    <property type="nucleotide sequence ID" value="NZ_JBHTON010000052.1"/>
</dbReference>
<dbReference type="Proteomes" id="UP001597252">
    <property type="component" value="Unassembled WGS sequence"/>
</dbReference>
<keyword evidence="5 6" id="KW-0472">Membrane</keyword>
<feature type="transmembrane region" description="Helical" evidence="6">
    <location>
        <begin position="7"/>
        <end position="29"/>
    </location>
</feature>
<feature type="transmembrane region" description="Helical" evidence="6">
    <location>
        <begin position="170"/>
        <end position="191"/>
    </location>
</feature>
<sequence>MVIIAAANAVIGALVGMTGVAGFLLPMLYAGFLGYTPTTALAFSFLAFIVSGLLGARNYARAGLLDRRLAGIVSIGSLVGALAGVKLNLLLSPDLVTAILYLVVLASGAAILIQQARLRPVDHPQSPLLTHSGFLFGFGLLTGALCALSGAGGPVLVMPLLVVLGCAPHVAVGVALLNSVAISVPAAIGYFTQIHWQAYLPLLAIIIVTHGLGVWWGSTVGPKINANVLKIGTASFSVVLALFKLISTWVH</sequence>
<comment type="caution">
    <text evidence="7">The sequence shown here is derived from an EMBL/GenBank/DDBJ whole genome shotgun (WGS) entry which is preliminary data.</text>
</comment>
<evidence type="ECO:0000256" key="2">
    <source>
        <dbReference type="ARBA" id="ARBA00009142"/>
    </source>
</evidence>
<feature type="transmembrane region" description="Helical" evidence="6">
    <location>
        <begin position="198"/>
        <end position="216"/>
    </location>
</feature>
<name>A0ABW4EBN9_9LACO</name>
<keyword evidence="3 6" id="KW-0812">Transmembrane</keyword>